<dbReference type="AlphaFoldDB" id="A0AAW1VT42"/>
<dbReference type="Pfam" id="PF02365">
    <property type="entry name" value="NAM"/>
    <property type="match status" value="1"/>
</dbReference>
<dbReference type="EMBL" id="JBEDUW010000007">
    <property type="protein sequence ID" value="KAK9910058.1"/>
    <property type="molecule type" value="Genomic_DNA"/>
</dbReference>
<sequence length="463" mass="51046">MISSLYTVPEGLAFQPRDKVLLSHYLTKKNQGKDAQITIIPVIDVSKHEPRDLPALVFTRVGSGDRVWLSMAEEWHFFRPRNSCKTTREGFWKQQGKPHGIKAPGSKAEIGGKRILVFHLHGEPKIRTDWVIHEYFLPQGDFVLCRLRNKSDEFDHAPICDQAPAEPASGSCSVTSNVENQAAENGMTEEAEENHLASKQPCSGGYHMTPSPLEIQAASNFMDTEAEDKLTFTELLDALQIPNVNGFLTGSFLDKNQLSNSVEGQPDSYNSSDSFTIEEFFDDHEPVNLDSIFPQPQPPQPYQLPQPPPPQDYRPQSPISTKLGMFHMERLSMMMNADYDEPVNNTSSNSENQAAQWIPEGHSTQPGANLELGIDSFQPQGYDSAPSSIYGGPGDFSDYNDLIGLDELLSSLEDTDSSPAKSSDLIIDGGSGVSSDRNTEVSVKQYSALAIGAEQPSNVNELP</sequence>
<keyword evidence="4" id="KW-0804">Transcription</keyword>
<dbReference type="GO" id="GO:0006355">
    <property type="term" value="P:regulation of DNA-templated transcription"/>
    <property type="evidence" value="ECO:0007669"/>
    <property type="project" value="InterPro"/>
</dbReference>
<dbReference type="PANTHER" id="PTHR31989">
    <property type="entry name" value="NAC DOMAIN-CONTAINING PROTEIN 82-RELATED"/>
    <property type="match status" value="1"/>
</dbReference>
<name>A0AAW1VT42_RUBAR</name>
<evidence type="ECO:0000256" key="1">
    <source>
        <dbReference type="ARBA" id="ARBA00004123"/>
    </source>
</evidence>
<feature type="compositionally biased region" description="Pro residues" evidence="6">
    <location>
        <begin position="295"/>
        <end position="312"/>
    </location>
</feature>
<feature type="domain" description="NAC" evidence="7">
    <location>
        <begin position="8"/>
        <end position="165"/>
    </location>
</feature>
<evidence type="ECO:0000256" key="6">
    <source>
        <dbReference type="SAM" id="MobiDB-lite"/>
    </source>
</evidence>
<dbReference type="GO" id="GO:0005634">
    <property type="term" value="C:nucleus"/>
    <property type="evidence" value="ECO:0007669"/>
    <property type="project" value="UniProtKB-SubCell"/>
</dbReference>
<evidence type="ECO:0000256" key="4">
    <source>
        <dbReference type="ARBA" id="ARBA00023163"/>
    </source>
</evidence>
<evidence type="ECO:0000256" key="2">
    <source>
        <dbReference type="ARBA" id="ARBA00023015"/>
    </source>
</evidence>
<protein>
    <recommendedName>
        <fullName evidence="7">NAC domain-containing protein</fullName>
    </recommendedName>
</protein>
<evidence type="ECO:0000313" key="8">
    <source>
        <dbReference type="EMBL" id="KAK9910058.1"/>
    </source>
</evidence>
<feature type="region of interest" description="Disordered" evidence="6">
    <location>
        <begin position="359"/>
        <end position="393"/>
    </location>
</feature>
<comment type="subcellular location">
    <subcellularLocation>
        <location evidence="1">Nucleus</location>
    </subcellularLocation>
</comment>
<keyword evidence="2" id="KW-0805">Transcription regulation</keyword>
<evidence type="ECO:0000259" key="7">
    <source>
        <dbReference type="PROSITE" id="PS51005"/>
    </source>
</evidence>
<organism evidence="8 9">
    <name type="scientific">Rubus argutus</name>
    <name type="common">Southern blackberry</name>
    <dbReference type="NCBI Taxonomy" id="59490"/>
    <lineage>
        <taxon>Eukaryota</taxon>
        <taxon>Viridiplantae</taxon>
        <taxon>Streptophyta</taxon>
        <taxon>Embryophyta</taxon>
        <taxon>Tracheophyta</taxon>
        <taxon>Spermatophyta</taxon>
        <taxon>Magnoliopsida</taxon>
        <taxon>eudicotyledons</taxon>
        <taxon>Gunneridae</taxon>
        <taxon>Pentapetalae</taxon>
        <taxon>rosids</taxon>
        <taxon>fabids</taxon>
        <taxon>Rosales</taxon>
        <taxon>Rosaceae</taxon>
        <taxon>Rosoideae</taxon>
        <taxon>Rosoideae incertae sedis</taxon>
        <taxon>Rubus</taxon>
    </lineage>
</organism>
<keyword evidence="3" id="KW-0238">DNA-binding</keyword>
<proteinExistence type="predicted"/>
<dbReference type="Proteomes" id="UP001457282">
    <property type="component" value="Unassembled WGS sequence"/>
</dbReference>
<reference evidence="8 9" key="1">
    <citation type="journal article" date="2023" name="G3 (Bethesda)">
        <title>A chromosome-length genome assembly and annotation of blackberry (Rubus argutus, cv. 'Hillquist').</title>
        <authorList>
            <person name="Bruna T."/>
            <person name="Aryal R."/>
            <person name="Dudchenko O."/>
            <person name="Sargent D.J."/>
            <person name="Mead D."/>
            <person name="Buti M."/>
            <person name="Cavallini A."/>
            <person name="Hytonen T."/>
            <person name="Andres J."/>
            <person name="Pham M."/>
            <person name="Weisz D."/>
            <person name="Mascagni F."/>
            <person name="Usai G."/>
            <person name="Natali L."/>
            <person name="Bassil N."/>
            <person name="Fernandez G.E."/>
            <person name="Lomsadze A."/>
            <person name="Armour M."/>
            <person name="Olukolu B."/>
            <person name="Poorten T."/>
            <person name="Britton C."/>
            <person name="Davik J."/>
            <person name="Ashrafi H."/>
            <person name="Aiden E.L."/>
            <person name="Borodovsky M."/>
            <person name="Worthington M."/>
        </authorList>
    </citation>
    <scope>NUCLEOTIDE SEQUENCE [LARGE SCALE GENOMIC DNA]</scope>
    <source>
        <strain evidence="8">PI 553951</strain>
    </source>
</reference>
<dbReference type="GO" id="GO:0003677">
    <property type="term" value="F:DNA binding"/>
    <property type="evidence" value="ECO:0007669"/>
    <property type="project" value="UniProtKB-KW"/>
</dbReference>
<feature type="region of interest" description="Disordered" evidence="6">
    <location>
        <begin position="413"/>
        <end position="439"/>
    </location>
</feature>
<dbReference type="PROSITE" id="PS51005">
    <property type="entry name" value="NAC"/>
    <property type="match status" value="1"/>
</dbReference>
<dbReference type="SUPFAM" id="SSF101941">
    <property type="entry name" value="NAC domain"/>
    <property type="match status" value="1"/>
</dbReference>
<dbReference type="Gene3D" id="2.170.150.80">
    <property type="entry name" value="NAC domain"/>
    <property type="match status" value="1"/>
</dbReference>
<accession>A0AAW1VT42</accession>
<feature type="compositionally biased region" description="Polar residues" evidence="6">
    <location>
        <begin position="377"/>
        <end position="387"/>
    </location>
</feature>
<gene>
    <name evidence="8" type="ORF">M0R45_034033</name>
</gene>
<keyword evidence="5" id="KW-0539">Nucleus</keyword>
<dbReference type="InterPro" id="IPR036093">
    <property type="entry name" value="NAC_dom_sf"/>
</dbReference>
<feature type="region of interest" description="Disordered" evidence="6">
    <location>
        <begin position="287"/>
        <end position="318"/>
    </location>
</feature>
<evidence type="ECO:0000256" key="5">
    <source>
        <dbReference type="ARBA" id="ARBA00023242"/>
    </source>
</evidence>
<keyword evidence="9" id="KW-1185">Reference proteome</keyword>
<comment type="caution">
    <text evidence="8">The sequence shown here is derived from an EMBL/GenBank/DDBJ whole genome shotgun (WGS) entry which is preliminary data.</text>
</comment>
<evidence type="ECO:0000256" key="3">
    <source>
        <dbReference type="ARBA" id="ARBA00023125"/>
    </source>
</evidence>
<evidence type="ECO:0000313" key="9">
    <source>
        <dbReference type="Proteomes" id="UP001457282"/>
    </source>
</evidence>
<dbReference type="InterPro" id="IPR003441">
    <property type="entry name" value="NAC-dom"/>
</dbReference>